<dbReference type="InterPro" id="IPR029058">
    <property type="entry name" value="AB_hydrolase_fold"/>
</dbReference>
<evidence type="ECO:0000313" key="5">
    <source>
        <dbReference type="EMBL" id="TVY39522.1"/>
    </source>
</evidence>
<comment type="caution">
    <text evidence="5">The sequence shown here is derived from an EMBL/GenBank/DDBJ whole genome shotgun (WGS) entry which is preliminary data.</text>
</comment>
<keyword evidence="6" id="KW-1185">Reference proteome</keyword>
<evidence type="ECO:0000256" key="2">
    <source>
        <dbReference type="ARBA" id="ARBA00022801"/>
    </source>
</evidence>
<keyword evidence="2 3" id="KW-0378">Hydrolase</keyword>
<evidence type="ECO:0000256" key="3">
    <source>
        <dbReference type="RuleBase" id="RU361235"/>
    </source>
</evidence>
<feature type="domain" description="Carboxylesterase type B" evidence="4">
    <location>
        <begin position="32"/>
        <end position="536"/>
    </location>
</feature>
<comment type="similarity">
    <text evidence="1 3">Belongs to the type-B carboxylesterase/lipase family.</text>
</comment>
<name>A0A8H8RPR9_9HELO</name>
<proteinExistence type="inferred from homology"/>
<gene>
    <name evidence="5" type="primary">LIP4_0</name>
    <name evidence="5" type="ORF">LSUB1_G003952</name>
</gene>
<dbReference type="InterPro" id="IPR002018">
    <property type="entry name" value="CarbesteraseB"/>
</dbReference>
<dbReference type="Gene3D" id="3.40.50.1820">
    <property type="entry name" value="alpha/beta hydrolase"/>
    <property type="match status" value="1"/>
</dbReference>
<evidence type="ECO:0000313" key="6">
    <source>
        <dbReference type="Proteomes" id="UP000462212"/>
    </source>
</evidence>
<dbReference type="EMBL" id="QGMJ01000224">
    <property type="protein sequence ID" value="TVY39522.1"/>
    <property type="molecule type" value="Genomic_DNA"/>
</dbReference>
<organism evidence="5 6">
    <name type="scientific">Lachnellula subtilissima</name>
    <dbReference type="NCBI Taxonomy" id="602034"/>
    <lineage>
        <taxon>Eukaryota</taxon>
        <taxon>Fungi</taxon>
        <taxon>Dikarya</taxon>
        <taxon>Ascomycota</taxon>
        <taxon>Pezizomycotina</taxon>
        <taxon>Leotiomycetes</taxon>
        <taxon>Helotiales</taxon>
        <taxon>Lachnaceae</taxon>
        <taxon>Lachnellula</taxon>
    </lineage>
</organism>
<dbReference type="InterPro" id="IPR019826">
    <property type="entry name" value="Carboxylesterase_B_AS"/>
</dbReference>
<dbReference type="InterPro" id="IPR019819">
    <property type="entry name" value="Carboxylesterase_B_CS"/>
</dbReference>
<evidence type="ECO:0000259" key="4">
    <source>
        <dbReference type="Pfam" id="PF00135"/>
    </source>
</evidence>
<dbReference type="PROSITE" id="PS00941">
    <property type="entry name" value="CARBOXYLESTERASE_B_2"/>
    <property type="match status" value="1"/>
</dbReference>
<dbReference type="AlphaFoldDB" id="A0A8H8RPR9"/>
<dbReference type="Pfam" id="PF00135">
    <property type="entry name" value="COesterase"/>
    <property type="match status" value="1"/>
</dbReference>
<dbReference type="EC" id="3.1.1.-" evidence="3"/>
<evidence type="ECO:0000256" key="1">
    <source>
        <dbReference type="ARBA" id="ARBA00005964"/>
    </source>
</evidence>
<dbReference type="PROSITE" id="PS00122">
    <property type="entry name" value="CARBOXYLESTERASE_B_1"/>
    <property type="match status" value="1"/>
</dbReference>
<dbReference type="GO" id="GO:0016787">
    <property type="term" value="F:hydrolase activity"/>
    <property type="evidence" value="ECO:0007669"/>
    <property type="project" value="UniProtKB-KW"/>
</dbReference>
<dbReference type="PANTHER" id="PTHR11559">
    <property type="entry name" value="CARBOXYLESTERASE"/>
    <property type="match status" value="1"/>
</dbReference>
<protein>
    <recommendedName>
        <fullName evidence="3">Carboxylic ester hydrolase</fullName>
        <ecNumber evidence="3">3.1.1.-</ecNumber>
    </recommendedName>
</protein>
<dbReference type="InterPro" id="IPR050309">
    <property type="entry name" value="Type-B_Carboxylest/Lipase"/>
</dbReference>
<sequence>MLFFYFVLVGVYHKMFSSILSFLLTVGIATASPVVTVKNGSYSGIYNPTYHQDFFLGIPYAQPPINNLRFRLPQSLNSTFNSTVPATAYSPFCVGYGGDDLGHEVSEDCLYLSVIRPSTTAASSTALPVAVWIHGGGLFMGGSNDPRYNLSFIVQNSVEMNKPMIGVSLQYRLSGWGFLGGKEALAGGATNLGLRDQRLALHWIQENIAAFGGNPKQVVIWGESAGAESVGSQLLAYNGRDDGLFHGAIAESGGPSINFDPSLITAGYNSTAFQSNYDLLVSNTSCSNTTSTTSLSCLRSLPFSEINSALNNTASPSAPFPFVPVIDNDFVFTYPSVQLAKGNFVHVPLLIGTNTDEGTAFIPTNISESTDADFASSLATTITAPSIPILSALYPDIPALGIPSPSTFPLNESSSVPTQYRRFASYFGDIVVNAPRRASNHAWSTHNVSSYSYRFDVVVNGIDSSAGATHFQEVVFVFNNTCGQGYAVNPFGNLTAKATKRFDELAVLMSRSWVSFITTGNPNENGVKGAPVWPVYDVVNGGGEGENIVWSVGEGGSYVEADTYRAEGMAFISDNALAIYGR</sequence>
<dbReference type="OrthoDB" id="408631at2759"/>
<dbReference type="SUPFAM" id="SSF53474">
    <property type="entry name" value="alpha/beta-Hydrolases"/>
    <property type="match status" value="1"/>
</dbReference>
<dbReference type="Proteomes" id="UP000462212">
    <property type="component" value="Unassembled WGS sequence"/>
</dbReference>
<reference evidence="5 6" key="1">
    <citation type="submission" date="2018-05" db="EMBL/GenBank/DDBJ databases">
        <title>Genome sequencing and assembly of the regulated plant pathogen Lachnellula willkommii and related sister species for the development of diagnostic species identification markers.</title>
        <authorList>
            <person name="Giroux E."/>
            <person name="Bilodeau G."/>
        </authorList>
    </citation>
    <scope>NUCLEOTIDE SEQUENCE [LARGE SCALE GENOMIC DNA]</scope>
    <source>
        <strain evidence="5 6">CBS 197.66</strain>
    </source>
</reference>
<accession>A0A8H8RPR9</accession>